<dbReference type="Proteomes" id="UP000199068">
    <property type="component" value="Unassembled WGS sequence"/>
</dbReference>
<gene>
    <name evidence="5" type="ORF">SAMN04515677_103367</name>
</gene>
<evidence type="ECO:0000313" key="6">
    <source>
        <dbReference type="Proteomes" id="UP000199068"/>
    </source>
</evidence>
<dbReference type="RefSeq" id="WP_092725055.1">
    <property type="nucleotide sequence ID" value="NZ_FNGW01000003.1"/>
</dbReference>
<name>A0A1G9MWM9_9FIRM</name>
<dbReference type="InterPro" id="IPR023772">
    <property type="entry name" value="DNA-bd_HTH_TetR-type_CS"/>
</dbReference>
<dbReference type="EMBL" id="FNGW01000003">
    <property type="protein sequence ID" value="SDL78025.1"/>
    <property type="molecule type" value="Genomic_DNA"/>
</dbReference>
<dbReference type="InterPro" id="IPR009057">
    <property type="entry name" value="Homeodomain-like_sf"/>
</dbReference>
<dbReference type="STRING" id="1121325.SAMN04515677_103367"/>
<dbReference type="PANTHER" id="PTHR43479:SF11">
    <property type="entry name" value="ACREF_ENVCD OPERON REPRESSOR-RELATED"/>
    <property type="match status" value="1"/>
</dbReference>
<keyword evidence="3" id="KW-0472">Membrane</keyword>
<dbReference type="InterPro" id="IPR001647">
    <property type="entry name" value="HTH_TetR"/>
</dbReference>
<dbReference type="PROSITE" id="PS50977">
    <property type="entry name" value="HTH_TETR_2"/>
    <property type="match status" value="1"/>
</dbReference>
<dbReference type="Gene3D" id="1.10.357.10">
    <property type="entry name" value="Tetracycline Repressor, domain 2"/>
    <property type="match status" value="1"/>
</dbReference>
<feature type="DNA-binding region" description="H-T-H motif" evidence="2">
    <location>
        <begin position="31"/>
        <end position="50"/>
    </location>
</feature>
<evidence type="ECO:0000313" key="5">
    <source>
        <dbReference type="EMBL" id="SDL78025.1"/>
    </source>
</evidence>
<dbReference type="GO" id="GO:0003677">
    <property type="term" value="F:DNA binding"/>
    <property type="evidence" value="ECO:0007669"/>
    <property type="project" value="UniProtKB-UniRule"/>
</dbReference>
<sequence length="199" mass="22981">MNNEEKELSTKDTILKITLNIIKKEGIESITIRKIAKEANVNVALINYHFGSKDNLINEALKILIKDMEQLFNTLENDEIEPKKKLKLFLLGYVEILGENTSIIKKAMADTDKLFQSQLELLKFVNQMGFGKIKHLTEQITKIEDDKFLTFTMFQLVGSIFFPMMALPLVEKGGPIEYKFSDDIEGYIDILIDNFFKEY</sequence>
<dbReference type="InterPro" id="IPR050624">
    <property type="entry name" value="HTH-type_Tx_Regulator"/>
</dbReference>
<dbReference type="SUPFAM" id="SSF46689">
    <property type="entry name" value="Homeodomain-like"/>
    <property type="match status" value="1"/>
</dbReference>
<evidence type="ECO:0000256" key="3">
    <source>
        <dbReference type="SAM" id="Phobius"/>
    </source>
</evidence>
<keyword evidence="6" id="KW-1185">Reference proteome</keyword>
<evidence type="ECO:0000259" key="4">
    <source>
        <dbReference type="PROSITE" id="PS50977"/>
    </source>
</evidence>
<organism evidence="5 6">
    <name type="scientific">Romboutsia lituseburensis DSM 797</name>
    <dbReference type="NCBI Taxonomy" id="1121325"/>
    <lineage>
        <taxon>Bacteria</taxon>
        <taxon>Bacillati</taxon>
        <taxon>Bacillota</taxon>
        <taxon>Clostridia</taxon>
        <taxon>Peptostreptococcales</taxon>
        <taxon>Peptostreptococcaceae</taxon>
        <taxon>Romboutsia</taxon>
    </lineage>
</organism>
<keyword evidence="3" id="KW-0812">Transmembrane</keyword>
<keyword evidence="3" id="KW-1133">Transmembrane helix</keyword>
<evidence type="ECO:0000256" key="2">
    <source>
        <dbReference type="PROSITE-ProRule" id="PRU00335"/>
    </source>
</evidence>
<accession>A0A1G9MWM9</accession>
<evidence type="ECO:0000256" key="1">
    <source>
        <dbReference type="ARBA" id="ARBA00023125"/>
    </source>
</evidence>
<reference evidence="5 6" key="1">
    <citation type="submission" date="2016-10" db="EMBL/GenBank/DDBJ databases">
        <authorList>
            <person name="de Groot N.N."/>
        </authorList>
    </citation>
    <scope>NUCLEOTIDE SEQUENCE [LARGE SCALE GENOMIC DNA]</scope>
    <source>
        <strain evidence="5 6">DSM 797</strain>
    </source>
</reference>
<proteinExistence type="predicted"/>
<protein>
    <submittedName>
        <fullName evidence="5">DNA-binding transcriptional regulator, AcrR family</fullName>
    </submittedName>
</protein>
<dbReference type="PANTHER" id="PTHR43479">
    <property type="entry name" value="ACREF/ENVCD OPERON REPRESSOR-RELATED"/>
    <property type="match status" value="1"/>
</dbReference>
<dbReference type="AlphaFoldDB" id="A0A1G9MWM9"/>
<dbReference type="PROSITE" id="PS01081">
    <property type="entry name" value="HTH_TETR_1"/>
    <property type="match status" value="1"/>
</dbReference>
<dbReference type="Pfam" id="PF00440">
    <property type="entry name" value="TetR_N"/>
    <property type="match status" value="1"/>
</dbReference>
<feature type="transmembrane region" description="Helical" evidence="3">
    <location>
        <begin position="148"/>
        <end position="170"/>
    </location>
</feature>
<feature type="domain" description="HTH tetR-type" evidence="4">
    <location>
        <begin position="8"/>
        <end position="68"/>
    </location>
</feature>
<keyword evidence="1 2" id="KW-0238">DNA-binding</keyword>